<dbReference type="FunFam" id="1.10.10.10:FF:000322">
    <property type="entry name" value="Probable disease resistance protein At1g63360"/>
    <property type="match status" value="1"/>
</dbReference>
<feature type="domain" description="NB-ARC" evidence="10">
    <location>
        <begin position="96"/>
        <end position="259"/>
    </location>
</feature>
<dbReference type="InterPro" id="IPR042197">
    <property type="entry name" value="Apaf_helical"/>
</dbReference>
<dbReference type="GO" id="GO:0043531">
    <property type="term" value="F:ADP binding"/>
    <property type="evidence" value="ECO:0007669"/>
    <property type="project" value="InterPro"/>
</dbReference>
<dbReference type="GO" id="GO:0098542">
    <property type="term" value="P:defense response to other organism"/>
    <property type="evidence" value="ECO:0007669"/>
    <property type="project" value="TreeGrafter"/>
</dbReference>
<sequence length="471" mass="54654">MSCICYVIIILRRRQQKNFIEKIVHGPDHVATINKVVSKFESIKKQIDDIHRNKEQLGIDWSENVDDSQSIAQLKRRRIEVEEVDVVCFNQYAWQLVNYLLEERKQLDGISIIGMAGLGKTTLALKVFKDPQLGHHFSCCVWQHVSREYNIRDIVLDLLVQVTDITPTDRELDDQKLKEKLRQSLGGRKYFIILDDIWKVKDWENLRACFPENRNGSKILLTSRNIDIATYASSTAPFRLPFMEEAESWKLFSRRVFRGRNFREDMVELGRRMCKDCNGLPLAILTLASVLLTKEMTLHSWSNIVEHVNWHLIRDPTRCLDILALSYDELPAHLKSCFLYFGVYPEDFNISAKQIMQLWIAEGFVQNENNMRMEDLAENYLEELIARSLVQLVSRGSDGRVKTCQIHDLLRDLCIIEGTRERFFEVYKTIGTKLTNKPRRILSIVTPSTLLQVLEKFLASGPSCAMILIAS</sequence>
<comment type="similarity">
    <text evidence="2">Belongs to the disease resistance NB-LRR family.</text>
</comment>
<keyword evidence="5" id="KW-0547">Nucleotide-binding</keyword>
<dbReference type="InterPro" id="IPR044974">
    <property type="entry name" value="Disease_R_plants"/>
</dbReference>
<dbReference type="GO" id="GO:0005524">
    <property type="term" value="F:ATP binding"/>
    <property type="evidence" value="ECO:0007669"/>
    <property type="project" value="UniProtKB-KW"/>
</dbReference>
<comment type="caution">
    <text evidence="12">The sequence shown here is derived from an EMBL/GenBank/DDBJ whole genome shotgun (WGS) entry which is preliminary data.</text>
</comment>
<keyword evidence="9" id="KW-0472">Membrane</keyword>
<name>A0A9Q1MQ15_9SOLA</name>
<dbReference type="InterPro" id="IPR002182">
    <property type="entry name" value="NB-ARC"/>
</dbReference>
<evidence type="ECO:0000256" key="2">
    <source>
        <dbReference type="ARBA" id="ARBA00008894"/>
    </source>
</evidence>
<evidence type="ECO:0000256" key="6">
    <source>
        <dbReference type="ARBA" id="ARBA00022821"/>
    </source>
</evidence>
<evidence type="ECO:0000256" key="7">
    <source>
        <dbReference type="ARBA" id="ARBA00022840"/>
    </source>
</evidence>
<dbReference type="Pfam" id="PF00931">
    <property type="entry name" value="NB-ARC"/>
    <property type="match status" value="1"/>
</dbReference>
<dbReference type="InterPro" id="IPR058922">
    <property type="entry name" value="WHD_DRP"/>
</dbReference>
<dbReference type="Pfam" id="PF23559">
    <property type="entry name" value="WHD_DRP"/>
    <property type="match status" value="1"/>
</dbReference>
<evidence type="ECO:0000313" key="12">
    <source>
        <dbReference type="EMBL" id="KAJ8565545.1"/>
    </source>
</evidence>
<evidence type="ECO:0000313" key="13">
    <source>
        <dbReference type="Proteomes" id="UP001152561"/>
    </source>
</evidence>
<dbReference type="Gene3D" id="1.10.10.10">
    <property type="entry name" value="Winged helix-like DNA-binding domain superfamily/Winged helix DNA-binding domain"/>
    <property type="match status" value="1"/>
</dbReference>
<dbReference type="PRINTS" id="PR00364">
    <property type="entry name" value="DISEASERSIST"/>
</dbReference>
<dbReference type="GO" id="GO:0016020">
    <property type="term" value="C:membrane"/>
    <property type="evidence" value="ECO:0007669"/>
    <property type="project" value="UniProtKB-SubCell"/>
</dbReference>
<dbReference type="InterPro" id="IPR027417">
    <property type="entry name" value="P-loop_NTPase"/>
</dbReference>
<keyword evidence="13" id="KW-1185">Reference proteome</keyword>
<evidence type="ECO:0000256" key="1">
    <source>
        <dbReference type="ARBA" id="ARBA00004170"/>
    </source>
</evidence>
<dbReference type="PANTHER" id="PTHR23155:SF1193">
    <property type="entry name" value="DISEASE RESISTANCE PROTEIN RPP13-RELATED"/>
    <property type="match status" value="1"/>
</dbReference>
<keyword evidence="8" id="KW-0175">Coiled coil</keyword>
<dbReference type="InterPro" id="IPR036388">
    <property type="entry name" value="WH-like_DNA-bd_sf"/>
</dbReference>
<keyword evidence="4" id="KW-0677">Repeat</keyword>
<dbReference type="SUPFAM" id="SSF52540">
    <property type="entry name" value="P-loop containing nucleoside triphosphate hydrolases"/>
    <property type="match status" value="1"/>
</dbReference>
<comment type="subcellular location">
    <subcellularLocation>
        <location evidence="1">Membrane</location>
        <topology evidence="1">Peripheral membrane protein</topology>
    </subcellularLocation>
</comment>
<keyword evidence="7" id="KW-0067">ATP-binding</keyword>
<evidence type="ECO:0000256" key="8">
    <source>
        <dbReference type="ARBA" id="ARBA00023054"/>
    </source>
</evidence>
<keyword evidence="6" id="KW-0611">Plant defense</keyword>
<dbReference type="AlphaFoldDB" id="A0A9Q1MQ15"/>
<evidence type="ECO:0000256" key="4">
    <source>
        <dbReference type="ARBA" id="ARBA00022737"/>
    </source>
</evidence>
<accession>A0A9Q1MQ15</accession>
<reference evidence="13" key="1">
    <citation type="journal article" date="2023" name="Proc. Natl. Acad. Sci. U.S.A.">
        <title>Genomic and structural basis for evolution of tropane alkaloid biosynthesis.</title>
        <authorList>
            <person name="Wanga Y.-J."/>
            <person name="Taina T."/>
            <person name="Yua J.-Y."/>
            <person name="Lia J."/>
            <person name="Xua B."/>
            <person name="Chenc J."/>
            <person name="D'Auriad J.C."/>
            <person name="Huanga J.-P."/>
            <person name="Huanga S.-X."/>
        </authorList>
    </citation>
    <scope>NUCLEOTIDE SEQUENCE [LARGE SCALE GENOMIC DNA]</scope>
    <source>
        <strain evidence="13">cv. KIB-2019</strain>
    </source>
</reference>
<evidence type="ECO:0000259" key="11">
    <source>
        <dbReference type="Pfam" id="PF23559"/>
    </source>
</evidence>
<organism evidence="12 13">
    <name type="scientific">Anisodus acutangulus</name>
    <dbReference type="NCBI Taxonomy" id="402998"/>
    <lineage>
        <taxon>Eukaryota</taxon>
        <taxon>Viridiplantae</taxon>
        <taxon>Streptophyta</taxon>
        <taxon>Embryophyta</taxon>
        <taxon>Tracheophyta</taxon>
        <taxon>Spermatophyta</taxon>
        <taxon>Magnoliopsida</taxon>
        <taxon>eudicotyledons</taxon>
        <taxon>Gunneridae</taxon>
        <taxon>Pentapetalae</taxon>
        <taxon>asterids</taxon>
        <taxon>lamiids</taxon>
        <taxon>Solanales</taxon>
        <taxon>Solanaceae</taxon>
        <taxon>Solanoideae</taxon>
        <taxon>Hyoscyameae</taxon>
        <taxon>Anisodus</taxon>
    </lineage>
</organism>
<dbReference type="Gene3D" id="1.10.8.430">
    <property type="entry name" value="Helical domain of apoptotic protease-activating factors"/>
    <property type="match status" value="1"/>
</dbReference>
<evidence type="ECO:0000256" key="3">
    <source>
        <dbReference type="ARBA" id="ARBA00022614"/>
    </source>
</evidence>
<protein>
    <submittedName>
        <fullName evidence="12">Uncharacterized protein</fullName>
    </submittedName>
</protein>
<proteinExistence type="inferred from homology"/>
<dbReference type="OrthoDB" id="1279999at2759"/>
<dbReference type="GO" id="GO:0051607">
    <property type="term" value="P:defense response to virus"/>
    <property type="evidence" value="ECO:0007669"/>
    <property type="project" value="UniProtKB-ARBA"/>
</dbReference>
<dbReference type="EMBL" id="JAJAGQ010000004">
    <property type="protein sequence ID" value="KAJ8565545.1"/>
    <property type="molecule type" value="Genomic_DNA"/>
</dbReference>
<feature type="domain" description="Disease resistance protein winged helix" evidence="11">
    <location>
        <begin position="343"/>
        <end position="414"/>
    </location>
</feature>
<dbReference type="FunFam" id="3.40.50.300:FF:001091">
    <property type="entry name" value="Probable disease resistance protein At1g61300"/>
    <property type="match status" value="1"/>
</dbReference>
<evidence type="ECO:0000256" key="5">
    <source>
        <dbReference type="ARBA" id="ARBA00022741"/>
    </source>
</evidence>
<evidence type="ECO:0000259" key="10">
    <source>
        <dbReference type="Pfam" id="PF00931"/>
    </source>
</evidence>
<evidence type="ECO:0000256" key="9">
    <source>
        <dbReference type="ARBA" id="ARBA00023136"/>
    </source>
</evidence>
<dbReference type="Gene3D" id="3.40.50.300">
    <property type="entry name" value="P-loop containing nucleotide triphosphate hydrolases"/>
    <property type="match status" value="1"/>
</dbReference>
<gene>
    <name evidence="12" type="ORF">K7X08_008121</name>
</gene>
<dbReference type="PANTHER" id="PTHR23155">
    <property type="entry name" value="DISEASE RESISTANCE PROTEIN RP"/>
    <property type="match status" value="1"/>
</dbReference>
<keyword evidence="3" id="KW-0433">Leucine-rich repeat</keyword>
<dbReference type="Proteomes" id="UP001152561">
    <property type="component" value="Unassembled WGS sequence"/>
</dbReference>